<dbReference type="RefSeq" id="WP_177226862.1">
    <property type="nucleotide sequence ID" value="NZ_FNOK01000049.1"/>
</dbReference>
<evidence type="ECO:0000256" key="1">
    <source>
        <dbReference type="SAM" id="MobiDB-lite"/>
    </source>
</evidence>
<dbReference type="AlphaFoldDB" id="A0A1H3QTQ1"/>
<evidence type="ECO:0000313" key="3">
    <source>
        <dbReference type="EMBL" id="SDZ16388.1"/>
    </source>
</evidence>
<feature type="transmembrane region" description="Helical" evidence="2">
    <location>
        <begin position="112"/>
        <end position="134"/>
    </location>
</feature>
<protein>
    <submittedName>
        <fullName evidence="3">Uncharacterized protein</fullName>
    </submittedName>
</protein>
<evidence type="ECO:0000313" key="4">
    <source>
        <dbReference type="Proteomes" id="UP000199529"/>
    </source>
</evidence>
<keyword evidence="2" id="KW-0812">Transmembrane</keyword>
<organism evidence="3 4">
    <name type="scientific">Saccharopolyspora shandongensis</name>
    <dbReference type="NCBI Taxonomy" id="418495"/>
    <lineage>
        <taxon>Bacteria</taxon>
        <taxon>Bacillati</taxon>
        <taxon>Actinomycetota</taxon>
        <taxon>Actinomycetes</taxon>
        <taxon>Pseudonocardiales</taxon>
        <taxon>Pseudonocardiaceae</taxon>
        <taxon>Saccharopolyspora</taxon>
    </lineage>
</organism>
<reference evidence="4" key="1">
    <citation type="submission" date="2016-10" db="EMBL/GenBank/DDBJ databases">
        <authorList>
            <person name="Varghese N."/>
            <person name="Submissions S."/>
        </authorList>
    </citation>
    <scope>NUCLEOTIDE SEQUENCE [LARGE SCALE GENOMIC DNA]</scope>
    <source>
        <strain evidence="4">CGMCC 4.3530</strain>
    </source>
</reference>
<dbReference type="EMBL" id="FNOK01000049">
    <property type="protein sequence ID" value="SDZ16388.1"/>
    <property type="molecule type" value="Genomic_DNA"/>
</dbReference>
<keyword evidence="2" id="KW-0472">Membrane</keyword>
<dbReference type="Proteomes" id="UP000199529">
    <property type="component" value="Unassembled WGS sequence"/>
</dbReference>
<feature type="region of interest" description="Disordered" evidence="1">
    <location>
        <begin position="1"/>
        <end position="23"/>
    </location>
</feature>
<name>A0A1H3QTQ1_9PSEU</name>
<gene>
    <name evidence="3" type="ORF">SAMN05216215_104957</name>
</gene>
<accession>A0A1H3QTQ1</accession>
<proteinExistence type="predicted"/>
<evidence type="ECO:0000256" key="2">
    <source>
        <dbReference type="SAM" id="Phobius"/>
    </source>
</evidence>
<keyword evidence="4" id="KW-1185">Reference proteome</keyword>
<feature type="compositionally biased region" description="Basic and acidic residues" evidence="1">
    <location>
        <begin position="9"/>
        <end position="21"/>
    </location>
</feature>
<keyword evidence="2" id="KW-1133">Transmembrane helix</keyword>
<sequence>MSPSGSKDQSTEGDHPWEQDKYYGASENGVAYLADRELRTSNADTEMMPAIKTSALAEPVADAGTGQATAVEAEAATATATKATPVAAAKTAKTAKTADVPSSPGNRVSKPVVAAAAVAGLVLLSVPVLIAGLLPNDDTPTRALPNPAAYEDDAQAQSGFIPGMAQEQPVPPPGLPAGNLVPGPPPGSPNNGVPVHPPAGGEIPRGEVQPAVPADPARTAAHPVVFSGFAGPGCGSGSFSRPGYYANGNQGWLNSSGAHAADGCDGSYSSLPMSGDPNRDGDNSAVWRFTTGDVKQGSCQVSVFVPRGDLMHVGGDPSYYTVYQGDETKGPSGDFRVFQANRQGSWVDGGRFAVTSGRLTIKLHSRGKDWTDKGPTYAHHAAAQMKIDCSA</sequence>
<feature type="region of interest" description="Disordered" evidence="1">
    <location>
        <begin position="163"/>
        <end position="192"/>
    </location>
</feature>